<evidence type="ECO:0000256" key="1">
    <source>
        <dbReference type="ARBA" id="ARBA00001974"/>
    </source>
</evidence>
<feature type="domain" description="RsdA/BaiN/AoA(So)-like insert" evidence="5">
    <location>
        <begin position="187"/>
        <end position="348"/>
    </location>
</feature>
<dbReference type="AlphaFoldDB" id="A0A9D2RGW3"/>
<protein>
    <submittedName>
        <fullName evidence="6">NAD(P)/FAD-dependent oxidoreductase</fullName>
    </submittedName>
</protein>
<proteinExistence type="predicted"/>
<dbReference type="Gene3D" id="1.10.8.260">
    <property type="entry name" value="HI0933 insert domain-like"/>
    <property type="match status" value="1"/>
</dbReference>
<evidence type="ECO:0000256" key="2">
    <source>
        <dbReference type="ARBA" id="ARBA00022630"/>
    </source>
</evidence>
<dbReference type="Pfam" id="PF03486">
    <property type="entry name" value="HI0933_like"/>
    <property type="match status" value="1"/>
</dbReference>
<reference evidence="6" key="1">
    <citation type="journal article" date="2021" name="PeerJ">
        <title>Extensive microbial diversity within the chicken gut microbiome revealed by metagenomics and culture.</title>
        <authorList>
            <person name="Gilroy R."/>
            <person name="Ravi A."/>
            <person name="Getino M."/>
            <person name="Pursley I."/>
            <person name="Horton D.L."/>
            <person name="Alikhan N.F."/>
            <person name="Baker D."/>
            <person name="Gharbi K."/>
            <person name="Hall N."/>
            <person name="Watson M."/>
            <person name="Adriaenssens E.M."/>
            <person name="Foster-Nyarko E."/>
            <person name="Jarju S."/>
            <person name="Secka A."/>
            <person name="Antonio M."/>
            <person name="Oren A."/>
            <person name="Chaudhuri R.R."/>
            <person name="La Ragione R."/>
            <person name="Hildebrand F."/>
            <person name="Pallen M.J."/>
        </authorList>
    </citation>
    <scope>NUCLEOTIDE SEQUENCE</scope>
    <source>
        <strain evidence="6">ChiBcec15-3976</strain>
    </source>
</reference>
<dbReference type="InterPro" id="IPR057661">
    <property type="entry name" value="RsdA/BaiN/AoA(So)_Rossmann"/>
</dbReference>
<comment type="caution">
    <text evidence="6">The sequence shown here is derived from an EMBL/GenBank/DDBJ whole genome shotgun (WGS) entry which is preliminary data.</text>
</comment>
<dbReference type="InterPro" id="IPR055178">
    <property type="entry name" value="RsdA/BaiN/AoA(So)-like_dom"/>
</dbReference>
<dbReference type="PANTHER" id="PTHR42887:SF2">
    <property type="entry name" value="OS12G0638800 PROTEIN"/>
    <property type="match status" value="1"/>
</dbReference>
<dbReference type="PRINTS" id="PR00411">
    <property type="entry name" value="PNDRDTASEI"/>
</dbReference>
<dbReference type="SUPFAM" id="SSF51905">
    <property type="entry name" value="FAD/NAD(P)-binding domain"/>
    <property type="match status" value="1"/>
</dbReference>
<dbReference type="NCBIfam" id="TIGR00275">
    <property type="entry name" value="aminoacetone oxidase family FAD-binding enzyme"/>
    <property type="match status" value="1"/>
</dbReference>
<dbReference type="PRINTS" id="PR00368">
    <property type="entry name" value="FADPNR"/>
</dbReference>
<name>A0A9D2RGW3_9FIRM</name>
<dbReference type="Gene3D" id="3.50.50.60">
    <property type="entry name" value="FAD/NAD(P)-binding domain"/>
    <property type="match status" value="1"/>
</dbReference>
<keyword evidence="3" id="KW-0274">FAD</keyword>
<comment type="cofactor">
    <cofactor evidence="1">
        <name>FAD</name>
        <dbReference type="ChEBI" id="CHEBI:57692"/>
    </cofactor>
</comment>
<dbReference type="Proteomes" id="UP000823909">
    <property type="component" value="Unassembled WGS sequence"/>
</dbReference>
<dbReference type="InterPro" id="IPR023166">
    <property type="entry name" value="BaiN-like_dom_sf"/>
</dbReference>
<evidence type="ECO:0000313" key="6">
    <source>
        <dbReference type="EMBL" id="HJD42126.1"/>
    </source>
</evidence>
<evidence type="ECO:0000259" key="4">
    <source>
        <dbReference type="Pfam" id="PF03486"/>
    </source>
</evidence>
<evidence type="ECO:0000256" key="3">
    <source>
        <dbReference type="ARBA" id="ARBA00022827"/>
    </source>
</evidence>
<sequence length="405" mass="44123">MRTVAVIGGGAAGMMAAVTAAQNGADVILLEHKDRLGKKILSTGNGRCNFTNIRQEPACYHSDDPEFPWKVVEQFDARSIISFFLQLGVYSKNRNGYIYPNSDQASAVLDALRMEVERLGIDVRTGAECREIRPGRKGFALLTDRGTIRTDQVILCTGSKAAPATGSDGSGYTLAKQLGHRIVPVLPALVQLRCGETFFKSIAGIRAEGTVSIRTDGKCIASDRGEIQLTNYGISGIPVFQVSRYASRLLYEKREVRAVLDFMPDFTPGQMLDFLRGRADARPQKKAEQFLIGLFHKKLSDLWIRLAGIPREKAAGSLNEEEMERLISLIKNFTVSVTGTNSYDQAQVCCGGVDTAEVDPCTMGSRYVPGLYFAGELLDVDGMCGGYNLTFAWASGYIAGRSAAE</sequence>
<evidence type="ECO:0000313" key="7">
    <source>
        <dbReference type="Proteomes" id="UP000823909"/>
    </source>
</evidence>
<organism evidence="6 7">
    <name type="scientific">Candidatus Mediterraneibacter quadrami</name>
    <dbReference type="NCBI Taxonomy" id="2838684"/>
    <lineage>
        <taxon>Bacteria</taxon>
        <taxon>Bacillati</taxon>
        <taxon>Bacillota</taxon>
        <taxon>Clostridia</taxon>
        <taxon>Lachnospirales</taxon>
        <taxon>Lachnospiraceae</taxon>
        <taxon>Mediterraneibacter</taxon>
    </lineage>
</organism>
<dbReference type="InterPro" id="IPR036188">
    <property type="entry name" value="FAD/NAD-bd_sf"/>
</dbReference>
<dbReference type="Gene3D" id="2.40.30.10">
    <property type="entry name" value="Translation factors"/>
    <property type="match status" value="1"/>
</dbReference>
<accession>A0A9D2RGW3</accession>
<dbReference type="PANTHER" id="PTHR42887">
    <property type="entry name" value="OS12G0638800 PROTEIN"/>
    <property type="match status" value="1"/>
</dbReference>
<dbReference type="EMBL" id="DWUU01000024">
    <property type="protein sequence ID" value="HJD42126.1"/>
    <property type="molecule type" value="Genomic_DNA"/>
</dbReference>
<keyword evidence="2" id="KW-0285">Flavoprotein</keyword>
<gene>
    <name evidence="6" type="ORF">H9910_03840</name>
</gene>
<feature type="domain" description="RsdA/BaiN/AoA(So)-like Rossmann fold-like" evidence="4">
    <location>
        <begin position="3"/>
        <end position="401"/>
    </location>
</feature>
<dbReference type="SUPFAM" id="SSF160996">
    <property type="entry name" value="HI0933 insert domain-like"/>
    <property type="match status" value="1"/>
</dbReference>
<dbReference type="Pfam" id="PF22780">
    <property type="entry name" value="HI0933_like_1st"/>
    <property type="match status" value="1"/>
</dbReference>
<reference evidence="6" key="2">
    <citation type="submission" date="2021-04" db="EMBL/GenBank/DDBJ databases">
        <authorList>
            <person name="Gilroy R."/>
        </authorList>
    </citation>
    <scope>NUCLEOTIDE SEQUENCE</scope>
    <source>
        <strain evidence="6">ChiBcec15-3976</strain>
    </source>
</reference>
<dbReference type="InterPro" id="IPR004792">
    <property type="entry name" value="BaiN-like"/>
</dbReference>
<evidence type="ECO:0000259" key="5">
    <source>
        <dbReference type="Pfam" id="PF22780"/>
    </source>
</evidence>